<dbReference type="EMBL" id="ML002200">
    <property type="protein sequence ID" value="RKO82698.1"/>
    <property type="molecule type" value="Genomic_DNA"/>
</dbReference>
<accession>A0A4P9VWR6</accession>
<protein>
    <submittedName>
        <fullName evidence="1">Uncharacterized protein</fullName>
    </submittedName>
</protein>
<evidence type="ECO:0000313" key="1">
    <source>
        <dbReference type="EMBL" id="RKO82698.1"/>
    </source>
</evidence>
<gene>
    <name evidence="1" type="ORF">BDK51DRAFT_50688</name>
</gene>
<organism evidence="1 2">
    <name type="scientific">Blyttiomyces helicus</name>
    <dbReference type="NCBI Taxonomy" id="388810"/>
    <lineage>
        <taxon>Eukaryota</taxon>
        <taxon>Fungi</taxon>
        <taxon>Fungi incertae sedis</taxon>
        <taxon>Chytridiomycota</taxon>
        <taxon>Chytridiomycota incertae sedis</taxon>
        <taxon>Chytridiomycetes</taxon>
        <taxon>Chytridiomycetes incertae sedis</taxon>
        <taxon>Blyttiomyces</taxon>
    </lineage>
</organism>
<keyword evidence="2" id="KW-1185">Reference proteome</keyword>
<feature type="non-terminal residue" evidence="1">
    <location>
        <position position="1"/>
    </location>
</feature>
<reference evidence="2" key="1">
    <citation type="journal article" date="2018" name="Nat. Microbiol.">
        <title>Leveraging single-cell genomics to expand the fungal tree of life.</title>
        <authorList>
            <person name="Ahrendt S.R."/>
            <person name="Quandt C.A."/>
            <person name="Ciobanu D."/>
            <person name="Clum A."/>
            <person name="Salamov A."/>
            <person name="Andreopoulos B."/>
            <person name="Cheng J.F."/>
            <person name="Woyke T."/>
            <person name="Pelin A."/>
            <person name="Henrissat B."/>
            <person name="Reynolds N.K."/>
            <person name="Benny G.L."/>
            <person name="Smith M.E."/>
            <person name="James T.Y."/>
            <person name="Grigoriev I.V."/>
        </authorList>
    </citation>
    <scope>NUCLEOTIDE SEQUENCE [LARGE SCALE GENOMIC DNA]</scope>
</reference>
<dbReference type="Proteomes" id="UP000269721">
    <property type="component" value="Unassembled WGS sequence"/>
</dbReference>
<proteinExistence type="predicted"/>
<dbReference type="AlphaFoldDB" id="A0A4P9VWR6"/>
<sequence length="190" mass="20759">EVLWRSVVLETPNRLVRFARGLALSTSSPSARAARGPVRKALDIFKRKEEGLVGGLGTLVKKLVVSSGEQKVVNLQHVAYLMPKLQCLHFIHTAPLRDAASEEPSPPIDARILKALSPLIARVTSLTIEDVDAPCWPDLCEILKTHGGSLRNLNIEAVSEIDAFESSTELSPVFPKLAQLIAVRGCRLLR</sequence>
<evidence type="ECO:0000313" key="2">
    <source>
        <dbReference type="Proteomes" id="UP000269721"/>
    </source>
</evidence>
<dbReference type="OrthoDB" id="10257471at2759"/>
<name>A0A4P9VWR6_9FUNG</name>